<dbReference type="EMBL" id="NOKQ01000342">
    <property type="protein sequence ID" value="OZS76920.1"/>
    <property type="molecule type" value="Genomic_DNA"/>
</dbReference>
<feature type="transmembrane region" description="Helical" evidence="1">
    <location>
        <begin position="136"/>
        <end position="156"/>
    </location>
</feature>
<dbReference type="Pfam" id="PF11193">
    <property type="entry name" value="DUF2812"/>
    <property type="match status" value="1"/>
</dbReference>
<comment type="caution">
    <text evidence="2">The sequence shown here is derived from an EMBL/GenBank/DDBJ whole genome shotgun (WGS) entry which is preliminary data.</text>
</comment>
<sequence length="364" mass="43250">MKKVFRPFWSYRIEQTESWLEGQASEGNRLVALNKWTRVFTFEQQEATSRTFRLTRNKKTNLGLARLEDNGWTADVKEREWTILSSENPTIYPVRDELLSRTQRHLYVWIQLILFQLFTTVPFFLIGFLVLDIDSLIPLLTVAIELVLFLASLQLLRKHLAFQKREMGVEVDSEISTTQKKHYRVRLGWMYNLPVLEEWLEQKAAQGLILDKVTPFYFRFIEQPPQLRSFQCTFEYKVKTSFFSMYKEMGWTLHFSSKLNFLHYAIWSMPYELQEEKPKISYVKEERLKNLNRAFRVHISIAVYLVVLLAFSFYSNIISADAFFEWSFSGVLRSLLLVMGISWIVFSGNIIKNYFIQKQRLAED</sequence>
<name>A0A264W008_9BACL</name>
<dbReference type="AlphaFoldDB" id="A0A264W008"/>
<evidence type="ECO:0000313" key="2">
    <source>
        <dbReference type="EMBL" id="OZS76920.1"/>
    </source>
</evidence>
<dbReference type="Proteomes" id="UP000217065">
    <property type="component" value="Unassembled WGS sequence"/>
</dbReference>
<feature type="transmembrane region" description="Helical" evidence="1">
    <location>
        <begin position="330"/>
        <end position="351"/>
    </location>
</feature>
<dbReference type="RefSeq" id="WP_094944613.1">
    <property type="nucleotide sequence ID" value="NZ_NOKQ01000342.1"/>
</dbReference>
<dbReference type="InterPro" id="IPR021359">
    <property type="entry name" value="DUF2812"/>
</dbReference>
<reference evidence="2 3" key="1">
    <citation type="submission" date="2017-07" db="EMBL/GenBank/DDBJ databases">
        <title>Tetzosporium hominis gen.nov. sp.nov.</title>
        <authorList>
            <person name="Tetz G."/>
            <person name="Tetz V."/>
        </authorList>
    </citation>
    <scope>NUCLEOTIDE SEQUENCE [LARGE SCALE GENOMIC DNA]</scope>
    <source>
        <strain evidence="2 3">VT-49</strain>
    </source>
</reference>
<organism evidence="2 3">
    <name type="scientific">Tetzosporium hominis</name>
    <dbReference type="NCBI Taxonomy" id="2020506"/>
    <lineage>
        <taxon>Bacteria</taxon>
        <taxon>Bacillati</taxon>
        <taxon>Bacillota</taxon>
        <taxon>Bacilli</taxon>
        <taxon>Bacillales</taxon>
        <taxon>Caryophanaceae</taxon>
        <taxon>Tetzosporium</taxon>
    </lineage>
</organism>
<evidence type="ECO:0008006" key="4">
    <source>
        <dbReference type="Google" id="ProtNLM"/>
    </source>
</evidence>
<keyword evidence="3" id="KW-1185">Reference proteome</keyword>
<feature type="transmembrane region" description="Helical" evidence="1">
    <location>
        <begin position="106"/>
        <end position="130"/>
    </location>
</feature>
<gene>
    <name evidence="2" type="ORF">CF394_14625</name>
</gene>
<feature type="transmembrane region" description="Helical" evidence="1">
    <location>
        <begin position="297"/>
        <end position="318"/>
    </location>
</feature>
<protein>
    <recommendedName>
        <fullName evidence="4">DUF2812 domain-containing protein</fullName>
    </recommendedName>
</protein>
<accession>A0A264W008</accession>
<keyword evidence="1" id="KW-0812">Transmembrane</keyword>
<keyword evidence="1" id="KW-1133">Transmembrane helix</keyword>
<evidence type="ECO:0000313" key="3">
    <source>
        <dbReference type="Proteomes" id="UP000217065"/>
    </source>
</evidence>
<keyword evidence="1" id="KW-0472">Membrane</keyword>
<dbReference type="OrthoDB" id="8230517at2"/>
<evidence type="ECO:0000256" key="1">
    <source>
        <dbReference type="SAM" id="Phobius"/>
    </source>
</evidence>
<proteinExistence type="predicted"/>